<reference evidence="3 4" key="1">
    <citation type="submission" date="2016-10" db="EMBL/GenBank/DDBJ databases">
        <authorList>
            <person name="de Groot N.N."/>
        </authorList>
    </citation>
    <scope>NUCLEOTIDE SEQUENCE [LARGE SCALE GENOMIC DNA]</scope>
    <source>
        <strain evidence="3 4">Vu-144</strain>
    </source>
</reference>
<name>A0A1H4A2S1_9BACT</name>
<accession>A0A1H4A2S1</accession>
<dbReference type="EMBL" id="FNQY01000013">
    <property type="protein sequence ID" value="SEA30443.1"/>
    <property type="molecule type" value="Genomic_DNA"/>
</dbReference>
<dbReference type="STRING" id="551991.SAMN05192529_11334"/>
<dbReference type="Pfam" id="PF06889">
    <property type="entry name" value="DUF1266"/>
    <property type="match status" value="1"/>
</dbReference>
<protein>
    <recommendedName>
        <fullName evidence="2">DUF1266 domain-containing protein</fullName>
    </recommendedName>
</protein>
<evidence type="ECO:0000259" key="2">
    <source>
        <dbReference type="Pfam" id="PF06889"/>
    </source>
</evidence>
<dbReference type="Proteomes" id="UP000199041">
    <property type="component" value="Unassembled WGS sequence"/>
</dbReference>
<feature type="signal peptide" evidence="1">
    <location>
        <begin position="1"/>
        <end position="16"/>
    </location>
</feature>
<dbReference type="AlphaFoldDB" id="A0A1H4A2S1"/>
<dbReference type="InterPro" id="IPR009677">
    <property type="entry name" value="DUF1266"/>
</dbReference>
<proteinExistence type="predicted"/>
<evidence type="ECO:0000313" key="3">
    <source>
        <dbReference type="EMBL" id="SEA30443.1"/>
    </source>
</evidence>
<feature type="chain" id="PRO_5011639108" description="DUF1266 domain-containing protein" evidence="1">
    <location>
        <begin position="17"/>
        <end position="280"/>
    </location>
</feature>
<dbReference type="PROSITE" id="PS51257">
    <property type="entry name" value="PROKAR_LIPOPROTEIN"/>
    <property type="match status" value="1"/>
</dbReference>
<organism evidence="3 4">
    <name type="scientific">Arachidicoccus rhizosphaerae</name>
    <dbReference type="NCBI Taxonomy" id="551991"/>
    <lineage>
        <taxon>Bacteria</taxon>
        <taxon>Pseudomonadati</taxon>
        <taxon>Bacteroidota</taxon>
        <taxon>Chitinophagia</taxon>
        <taxon>Chitinophagales</taxon>
        <taxon>Chitinophagaceae</taxon>
        <taxon>Arachidicoccus</taxon>
    </lineage>
</organism>
<keyword evidence="1" id="KW-0732">Signal</keyword>
<sequence length="280" mass="31145">MKGVLSSLFAASFVVALLSGCGSGNNKGNQPNSGIDKANVQIKDDTLKGFMLAGVYFVQGYGGADKFESKLKSLINQDRSQSPFLTLLDSAYHKTMVFPFGRSAGEKVDSRNTLSNWFQIANQHDFFLFLNNLKDSGFQAHYEACRKVLDANGGKNANISSINLQTNNLPEGSDILLKFVKDNYDKFSPAGIKAWNIGLYVYIVNLGYSAEYIDPINAKSLVIEQLKTAQEKYNDWSTYFSDFMLGREFSGVEKSQNEVYKAAIKGMLSGHYSMYTYMPM</sequence>
<keyword evidence="4" id="KW-1185">Reference proteome</keyword>
<dbReference type="OrthoDB" id="1014676at2"/>
<evidence type="ECO:0000256" key="1">
    <source>
        <dbReference type="SAM" id="SignalP"/>
    </source>
</evidence>
<evidence type="ECO:0000313" key="4">
    <source>
        <dbReference type="Proteomes" id="UP000199041"/>
    </source>
</evidence>
<feature type="domain" description="DUF1266" evidence="2">
    <location>
        <begin position="114"/>
        <end position="279"/>
    </location>
</feature>
<gene>
    <name evidence="3" type="ORF">SAMN05192529_11334</name>
</gene>
<dbReference type="RefSeq" id="WP_091398545.1">
    <property type="nucleotide sequence ID" value="NZ_FNQY01000013.1"/>
</dbReference>